<gene>
    <name evidence="2" type="ORF">KIN20_010843</name>
</gene>
<comment type="caution">
    <text evidence="2">The sequence shown here is derived from an EMBL/GenBank/DDBJ whole genome shotgun (WGS) entry which is preliminary data.</text>
</comment>
<evidence type="ECO:0000313" key="2">
    <source>
        <dbReference type="EMBL" id="KAJ1354041.1"/>
    </source>
</evidence>
<dbReference type="AlphaFoldDB" id="A0AAD5QPF6"/>
<feature type="region of interest" description="Disordered" evidence="1">
    <location>
        <begin position="30"/>
        <end position="80"/>
    </location>
</feature>
<name>A0AAD5QPF6_PARTN</name>
<dbReference type="EMBL" id="JAHQIW010001919">
    <property type="protein sequence ID" value="KAJ1354041.1"/>
    <property type="molecule type" value="Genomic_DNA"/>
</dbReference>
<accession>A0AAD5QPF6</accession>
<reference evidence="2" key="1">
    <citation type="submission" date="2021-06" db="EMBL/GenBank/DDBJ databases">
        <title>Parelaphostrongylus tenuis whole genome reference sequence.</title>
        <authorList>
            <person name="Garwood T.J."/>
            <person name="Larsen P.A."/>
            <person name="Fountain-Jones N.M."/>
            <person name="Garbe J.R."/>
            <person name="Macchietto M.G."/>
            <person name="Kania S.A."/>
            <person name="Gerhold R.W."/>
            <person name="Richards J.E."/>
            <person name="Wolf T.M."/>
        </authorList>
    </citation>
    <scope>NUCLEOTIDE SEQUENCE</scope>
    <source>
        <strain evidence="2">MNPRO001-30</strain>
        <tissue evidence="2">Meninges</tissue>
    </source>
</reference>
<protein>
    <submittedName>
        <fullName evidence="2">Uncharacterized protein</fullName>
    </submittedName>
</protein>
<organism evidence="2 3">
    <name type="scientific">Parelaphostrongylus tenuis</name>
    <name type="common">Meningeal worm</name>
    <dbReference type="NCBI Taxonomy" id="148309"/>
    <lineage>
        <taxon>Eukaryota</taxon>
        <taxon>Metazoa</taxon>
        <taxon>Ecdysozoa</taxon>
        <taxon>Nematoda</taxon>
        <taxon>Chromadorea</taxon>
        <taxon>Rhabditida</taxon>
        <taxon>Rhabditina</taxon>
        <taxon>Rhabditomorpha</taxon>
        <taxon>Strongyloidea</taxon>
        <taxon>Metastrongylidae</taxon>
        <taxon>Parelaphostrongylus</taxon>
    </lineage>
</organism>
<proteinExistence type="predicted"/>
<dbReference type="Proteomes" id="UP001196413">
    <property type="component" value="Unassembled WGS sequence"/>
</dbReference>
<evidence type="ECO:0000313" key="3">
    <source>
        <dbReference type="Proteomes" id="UP001196413"/>
    </source>
</evidence>
<feature type="compositionally biased region" description="Basic and acidic residues" evidence="1">
    <location>
        <begin position="30"/>
        <end position="42"/>
    </location>
</feature>
<sequence>MLLIVLSESTKLRAHRTVVESTVRERFREFEAGNEELTDRPRPGQPSELDDEDLIPGLENEPSSSSRELTVELGVSHTTV</sequence>
<evidence type="ECO:0000256" key="1">
    <source>
        <dbReference type="SAM" id="MobiDB-lite"/>
    </source>
</evidence>
<keyword evidence="3" id="KW-1185">Reference proteome</keyword>